<dbReference type="GeneID" id="3259268"/>
<dbReference type="OrthoDB" id="2573334at2759"/>
<feature type="compositionally biased region" description="Basic and acidic residues" evidence="1">
    <location>
        <begin position="210"/>
        <end position="224"/>
    </location>
</feature>
<feature type="compositionally biased region" description="Polar residues" evidence="1">
    <location>
        <begin position="225"/>
        <end position="243"/>
    </location>
</feature>
<proteinExistence type="predicted"/>
<dbReference type="KEGG" id="cne:CNH01020"/>
<evidence type="ECO:0000313" key="2">
    <source>
        <dbReference type="EMBL" id="AAW44987.1"/>
    </source>
</evidence>
<feature type="compositionally biased region" description="Polar residues" evidence="1">
    <location>
        <begin position="420"/>
        <end position="430"/>
    </location>
</feature>
<dbReference type="EMBL" id="AE017348">
    <property type="protein sequence ID" value="AAW44987.1"/>
    <property type="molecule type" value="Genomic_DNA"/>
</dbReference>
<feature type="region of interest" description="Disordered" evidence="1">
    <location>
        <begin position="568"/>
        <end position="587"/>
    </location>
</feature>
<feature type="region of interest" description="Disordered" evidence="1">
    <location>
        <begin position="592"/>
        <end position="642"/>
    </location>
</feature>
<dbReference type="VEuPathDB" id="FungiDB:CNH01020"/>
<feature type="compositionally biased region" description="Polar residues" evidence="1">
    <location>
        <begin position="568"/>
        <end position="579"/>
    </location>
</feature>
<dbReference type="InParanoid" id="Q5KCH3"/>
<feature type="region of interest" description="Disordered" evidence="1">
    <location>
        <begin position="23"/>
        <end position="339"/>
    </location>
</feature>
<organism evidence="2 3">
    <name type="scientific">Cryptococcus deneoformans (strain JEC21 / ATCC MYA-565)</name>
    <name type="common">Cryptococcus neoformans var. neoformans serotype D</name>
    <dbReference type="NCBI Taxonomy" id="214684"/>
    <lineage>
        <taxon>Eukaryota</taxon>
        <taxon>Fungi</taxon>
        <taxon>Dikarya</taxon>
        <taxon>Basidiomycota</taxon>
        <taxon>Agaricomycotina</taxon>
        <taxon>Tremellomycetes</taxon>
        <taxon>Tremellales</taxon>
        <taxon>Cryptococcaceae</taxon>
        <taxon>Cryptococcus</taxon>
        <taxon>Cryptococcus neoformans species complex</taxon>
    </lineage>
</organism>
<feature type="compositionally biased region" description="Polar residues" evidence="1">
    <location>
        <begin position="473"/>
        <end position="486"/>
    </location>
</feature>
<dbReference type="HOGENOM" id="CLU_411610_0_0_1"/>
<feature type="compositionally biased region" description="Polar residues" evidence="1">
    <location>
        <begin position="266"/>
        <end position="285"/>
    </location>
</feature>
<reference evidence="2 3" key="1">
    <citation type="journal article" date="2005" name="Science">
        <title>The genome of the basidiomycetous yeast and human pathogen Cryptococcus neoformans.</title>
        <authorList>
            <person name="Loftus B.J."/>
            <person name="Fung E."/>
            <person name="Roncaglia P."/>
            <person name="Rowley D."/>
            <person name="Amedeo P."/>
            <person name="Bruno D."/>
            <person name="Vamathevan J."/>
            <person name="Miranda M."/>
            <person name="Anderson I.J."/>
            <person name="Fraser J.A."/>
            <person name="Allen J.E."/>
            <person name="Bosdet I.E."/>
            <person name="Brent M.R."/>
            <person name="Chiu R."/>
            <person name="Doering T.L."/>
            <person name="Donlin M.J."/>
            <person name="D'Souza C.A."/>
            <person name="Fox D.S."/>
            <person name="Grinberg V."/>
            <person name="Fu J."/>
            <person name="Fukushima M."/>
            <person name="Haas B.J."/>
            <person name="Huang J.C."/>
            <person name="Janbon G."/>
            <person name="Jones S.J."/>
            <person name="Koo H.L."/>
            <person name="Krzywinski M.I."/>
            <person name="Kwon-Chung J.K."/>
            <person name="Lengeler K.B."/>
            <person name="Maiti R."/>
            <person name="Marra M.A."/>
            <person name="Marra R.E."/>
            <person name="Mathewson C.A."/>
            <person name="Mitchell T.G."/>
            <person name="Pertea M."/>
            <person name="Riggs F.R."/>
            <person name="Salzberg S.L."/>
            <person name="Schein J.E."/>
            <person name="Shvartsbeyn A."/>
            <person name="Shin H."/>
            <person name="Shumway M."/>
            <person name="Specht C.A."/>
            <person name="Suh B.B."/>
            <person name="Tenney A."/>
            <person name="Utterback T.R."/>
            <person name="Wickes B.L."/>
            <person name="Wortman J.R."/>
            <person name="Wye N.H."/>
            <person name="Kronstad J.W."/>
            <person name="Lodge J.K."/>
            <person name="Heitman J."/>
            <person name="Davis R.W."/>
            <person name="Fraser C.M."/>
            <person name="Hyman R.W."/>
        </authorList>
    </citation>
    <scope>NUCLEOTIDE SEQUENCE [LARGE SCALE GENOMIC DNA]</scope>
    <source>
        <strain evidence="3">JEC21 / ATCC MYA-565</strain>
    </source>
</reference>
<feature type="compositionally biased region" description="Basic and acidic residues" evidence="1">
    <location>
        <begin position="96"/>
        <end position="106"/>
    </location>
</feature>
<sequence>MKDVVPAVSSTPKAAKFIEYLKTTSTPENQENANSSNNEDLSATARRGPKPAVWNYLPPPIEEEVKPRSKKSGWVDKDGNPLPDAPPRKKSIINIIEEKEAQEEKRAKKAAQAKEKRKRTIEAKKKKKTEEKIEFGLLPKGAGPTEEYPILLALDKQKSLPTKSQAKLKNGEVTRSPRPKHNIVEDINDLVYGPAKTRNGKGNTATDPIDLDHSSEISDRKSRSDGSTSTLIGSSKANKSGVNAQIGRFSASKASTQRRLPFKESYPSSSNRERSQLGSPPSLKQPQGLGTPHTDDTAVGCDSMEHPSTMTRIPSSVTQAGDKSTTTASGLPYSSPLAGRGKILGHIRGGKLKGKGKLIEYLPESDLEPNLEDFKSLDVERLERAAETYQSKEIHNPPSPIIARPVPRQFQRLVPINRFQPPSRSPSPMWSTLPVPSKRKISSPSSSSKDSKAFTSNKFRVPSLFPTTRKRSPAQSPSSPRKLTRLTLFTPTSKEEDACRPIPERSLYTINTIRGTTYAPSVVHNDMPGGKSHRLVGIKGRLTLPPGRSGYPSRTNTNGLMTTWKNKNDQQTQISQNGYSGDPAYDYRDYQIRAGPSGTGNDYDEGYEDEAEGDKEDWQSAWKRRNSGGTGVAPGQMMGRRRLERTSIEADEMDAAEQYIFQPHERY</sequence>
<feature type="compositionally biased region" description="Polar residues" evidence="1">
    <location>
        <begin position="306"/>
        <end position="329"/>
    </location>
</feature>
<evidence type="ECO:0000313" key="3">
    <source>
        <dbReference type="Proteomes" id="UP000002149"/>
    </source>
</evidence>
<feature type="region of interest" description="Disordered" evidence="1">
    <location>
        <begin position="418"/>
        <end position="486"/>
    </location>
</feature>
<protein>
    <submittedName>
        <fullName evidence="2">Uncharacterized protein</fullName>
    </submittedName>
</protein>
<name>Q5KCH3_CRYD1</name>
<dbReference type="RefSeq" id="XP_572294.1">
    <property type="nucleotide sequence ID" value="XM_572294.2"/>
</dbReference>
<feature type="compositionally biased region" description="Acidic residues" evidence="1">
    <location>
        <begin position="602"/>
        <end position="615"/>
    </location>
</feature>
<dbReference type="AlphaFoldDB" id="Q5KCH3"/>
<evidence type="ECO:0000256" key="1">
    <source>
        <dbReference type="SAM" id="MobiDB-lite"/>
    </source>
</evidence>
<feature type="compositionally biased region" description="Low complexity" evidence="1">
    <location>
        <begin position="442"/>
        <end position="456"/>
    </location>
</feature>
<keyword evidence="3" id="KW-1185">Reference proteome</keyword>
<feature type="compositionally biased region" description="Basic and acidic residues" evidence="1">
    <location>
        <begin position="120"/>
        <end position="134"/>
    </location>
</feature>
<feature type="compositionally biased region" description="Low complexity" evidence="1">
    <location>
        <begin position="28"/>
        <end position="39"/>
    </location>
</feature>
<accession>Q5KCH3</accession>
<dbReference type="eggNOG" id="ENOG502RBE4">
    <property type="taxonomic scope" value="Eukaryota"/>
</dbReference>
<gene>
    <name evidence="2" type="ordered locus">CNH01020</name>
</gene>
<feature type="compositionally biased region" description="Basic residues" evidence="1">
    <location>
        <begin position="107"/>
        <end position="119"/>
    </location>
</feature>
<feature type="compositionally biased region" description="Basic and acidic residues" evidence="1">
    <location>
        <begin position="63"/>
        <end position="79"/>
    </location>
</feature>
<dbReference type="PaxDb" id="214684-Q5KCH3"/>
<dbReference type="OMA" id="MEHPSTM"/>
<dbReference type="Proteomes" id="UP000002149">
    <property type="component" value="Chromosome 8"/>
</dbReference>